<feature type="transmembrane region" description="Helical" evidence="1">
    <location>
        <begin position="116"/>
        <end position="136"/>
    </location>
</feature>
<keyword evidence="1" id="KW-0472">Membrane</keyword>
<dbReference type="VEuPathDB" id="VectorBase:BGLAX_028148"/>
<evidence type="ECO:0000313" key="3">
    <source>
        <dbReference type="Proteomes" id="UP000076420"/>
    </source>
</evidence>
<reference evidence="2" key="1">
    <citation type="submission" date="2020-05" db="UniProtKB">
        <authorList>
            <consortium name="EnsemblMetazoa"/>
        </authorList>
    </citation>
    <scope>IDENTIFICATION</scope>
    <source>
        <strain evidence="2">BB02</strain>
    </source>
</reference>
<dbReference type="OrthoDB" id="9993283at2759"/>
<keyword evidence="1" id="KW-0812">Transmembrane</keyword>
<gene>
    <name evidence="2" type="primary">106067523</name>
</gene>
<proteinExistence type="predicted"/>
<protein>
    <submittedName>
        <fullName evidence="2">Uncharacterized protein</fullName>
    </submittedName>
</protein>
<dbReference type="VEuPathDB" id="VectorBase:BGLB032127"/>
<evidence type="ECO:0000256" key="1">
    <source>
        <dbReference type="SAM" id="Phobius"/>
    </source>
</evidence>
<dbReference type="KEGG" id="bgt:106067523"/>
<sequence>MEKSKASIIARLQSGIQCTLRPGVWLPGIRNLHSHKEKWKLNNESVNSNLEAVVKALTEVIQEDKTRSYWLINKKEVGLLEGFLQVFVYTRAEWLDIIEIKVSGKNAEVWSFSSGFLPLCVPFACLLNPFLFWIPFHDMKLNKHRINKIISALHIPVERSY</sequence>
<dbReference type="Proteomes" id="UP000076420">
    <property type="component" value="Unassembled WGS sequence"/>
</dbReference>
<name>A0A2C9LKF9_BIOGL</name>
<evidence type="ECO:0000313" key="2">
    <source>
        <dbReference type="EnsemblMetazoa" id="BGLB032127-PA"/>
    </source>
</evidence>
<keyword evidence="1" id="KW-1133">Transmembrane helix</keyword>
<accession>A0A2C9LKF9</accession>
<dbReference type="AlphaFoldDB" id="A0A2C9LKF9"/>
<dbReference type="EnsemblMetazoa" id="BGLB032127-RA">
    <property type="protein sequence ID" value="BGLB032127-PA"/>
    <property type="gene ID" value="BGLB032127"/>
</dbReference>
<organism evidence="2 3">
    <name type="scientific">Biomphalaria glabrata</name>
    <name type="common">Bloodfluke planorb</name>
    <name type="synonym">Freshwater snail</name>
    <dbReference type="NCBI Taxonomy" id="6526"/>
    <lineage>
        <taxon>Eukaryota</taxon>
        <taxon>Metazoa</taxon>
        <taxon>Spiralia</taxon>
        <taxon>Lophotrochozoa</taxon>
        <taxon>Mollusca</taxon>
        <taxon>Gastropoda</taxon>
        <taxon>Heterobranchia</taxon>
        <taxon>Euthyneura</taxon>
        <taxon>Panpulmonata</taxon>
        <taxon>Hygrophila</taxon>
        <taxon>Lymnaeoidea</taxon>
        <taxon>Planorbidae</taxon>
        <taxon>Biomphalaria</taxon>
    </lineage>
</organism>